<evidence type="ECO:0000313" key="3">
    <source>
        <dbReference type="EMBL" id="RVW41567.1"/>
    </source>
</evidence>
<dbReference type="AlphaFoldDB" id="A0A438E1J6"/>
<sequence>MLRITAKKDVVDDRRYVYHAYKVFVEDLKNERTHRIFTISTFCDFTAAKWLKEVLKSCRNSHGKIVVGVCAEVEADWLKNVACSDPGDDPYGILQLCIGSQCLIYQLPEPGDDPPRCLTEFFSDPNVVAVGVGMKTLAKRMLREQRLKMVNTMDLGTLAFEGLRREDLDLGRYDLDRLAKAVLGKHMDVVRPEKDMKWYDRSHYDWYDRVLTCEKAAYATVDPYLCFLIGTQLYDMIKDHSTPRRTRTRTRTRRTSETNCLPAVALEGLISRHSPVRNRIALSVVVVQNPRPPAAVPHANFVTILHVSACHV</sequence>
<evidence type="ECO:0000256" key="1">
    <source>
        <dbReference type="ARBA" id="ARBA00022722"/>
    </source>
</evidence>
<dbReference type="EMBL" id="QGNW01001434">
    <property type="protein sequence ID" value="RVW41567.1"/>
    <property type="molecule type" value="Genomic_DNA"/>
</dbReference>
<protein>
    <recommendedName>
        <fullName evidence="5">3'-5' exonuclease domain-containing protein</fullName>
    </recommendedName>
</protein>
<accession>A0A438E1J6</accession>
<proteinExistence type="predicted"/>
<evidence type="ECO:0000256" key="2">
    <source>
        <dbReference type="ARBA" id="ARBA00022801"/>
    </source>
</evidence>
<gene>
    <name evidence="3" type="ORF">CK203_068156</name>
</gene>
<keyword evidence="1" id="KW-0540">Nuclease</keyword>
<dbReference type="Gene3D" id="3.30.420.10">
    <property type="entry name" value="Ribonuclease H-like superfamily/Ribonuclease H"/>
    <property type="match status" value="1"/>
</dbReference>
<name>A0A438E1J6_VITVI</name>
<dbReference type="SUPFAM" id="SSF53098">
    <property type="entry name" value="Ribonuclease H-like"/>
    <property type="match status" value="1"/>
</dbReference>
<organism evidence="3 4">
    <name type="scientific">Vitis vinifera</name>
    <name type="common">Grape</name>
    <dbReference type="NCBI Taxonomy" id="29760"/>
    <lineage>
        <taxon>Eukaryota</taxon>
        <taxon>Viridiplantae</taxon>
        <taxon>Streptophyta</taxon>
        <taxon>Embryophyta</taxon>
        <taxon>Tracheophyta</taxon>
        <taxon>Spermatophyta</taxon>
        <taxon>Magnoliopsida</taxon>
        <taxon>eudicotyledons</taxon>
        <taxon>Gunneridae</taxon>
        <taxon>Pentapetalae</taxon>
        <taxon>rosids</taxon>
        <taxon>Vitales</taxon>
        <taxon>Vitaceae</taxon>
        <taxon>Viteae</taxon>
        <taxon>Vitis</taxon>
    </lineage>
</organism>
<dbReference type="Proteomes" id="UP000288805">
    <property type="component" value="Unassembled WGS sequence"/>
</dbReference>
<dbReference type="GO" id="GO:0003676">
    <property type="term" value="F:nucleic acid binding"/>
    <property type="evidence" value="ECO:0007669"/>
    <property type="project" value="InterPro"/>
</dbReference>
<evidence type="ECO:0008006" key="5">
    <source>
        <dbReference type="Google" id="ProtNLM"/>
    </source>
</evidence>
<dbReference type="InterPro" id="IPR036397">
    <property type="entry name" value="RNaseH_sf"/>
</dbReference>
<evidence type="ECO:0000313" key="4">
    <source>
        <dbReference type="Proteomes" id="UP000288805"/>
    </source>
</evidence>
<reference evidence="3 4" key="1">
    <citation type="journal article" date="2018" name="PLoS Genet.">
        <title>Population sequencing reveals clonal diversity and ancestral inbreeding in the grapevine cultivar Chardonnay.</title>
        <authorList>
            <person name="Roach M.J."/>
            <person name="Johnson D.L."/>
            <person name="Bohlmann J."/>
            <person name="van Vuuren H.J."/>
            <person name="Jones S.J."/>
            <person name="Pretorius I.S."/>
            <person name="Schmidt S.A."/>
            <person name="Borneman A.R."/>
        </authorList>
    </citation>
    <scope>NUCLEOTIDE SEQUENCE [LARGE SCALE GENOMIC DNA]</scope>
    <source>
        <strain evidence="4">cv. Chardonnay</strain>
        <tissue evidence="3">Leaf</tissue>
    </source>
</reference>
<dbReference type="PANTHER" id="PTHR13620:SF80">
    <property type="entry name" value="3'-5' EXONUCLEASE DOMAIN-CONTAINING PROTEIN"/>
    <property type="match status" value="1"/>
</dbReference>
<dbReference type="PANTHER" id="PTHR13620">
    <property type="entry name" value="3-5 EXONUCLEASE"/>
    <property type="match status" value="1"/>
</dbReference>
<keyword evidence="2" id="KW-0378">Hydrolase</keyword>
<dbReference type="InterPro" id="IPR051132">
    <property type="entry name" value="3-5_Exonuclease_domain"/>
</dbReference>
<comment type="caution">
    <text evidence="3">The sequence shown here is derived from an EMBL/GenBank/DDBJ whole genome shotgun (WGS) entry which is preliminary data.</text>
</comment>
<dbReference type="GO" id="GO:0008408">
    <property type="term" value="F:3'-5' exonuclease activity"/>
    <property type="evidence" value="ECO:0007669"/>
    <property type="project" value="UniProtKB-ARBA"/>
</dbReference>
<dbReference type="InterPro" id="IPR012337">
    <property type="entry name" value="RNaseH-like_sf"/>
</dbReference>